<keyword evidence="4" id="KW-1185">Reference proteome</keyword>
<sequence>MMRPRTRRTALAVVSVLTVAGLVACAPDPAETPVPTVSEKDVTGLPSPVESMTPDATPSPTAEAAAEIPTDCLALVDADVQAQLYGIPLNDPAFGPSGVQADGSLTCIWADPGSDTTSLVTTIERISRGPALDQLNTLVEDEGFTCYTPDGGTRCEKTWQNPDYPVTDGRTLFWRADLMIDTRYSNLAPDGYTASVIAAIWDD</sequence>
<dbReference type="PROSITE" id="PS51257">
    <property type="entry name" value="PROKAR_LIPOPROTEIN"/>
    <property type="match status" value="1"/>
</dbReference>
<feature type="region of interest" description="Disordered" evidence="1">
    <location>
        <begin position="28"/>
        <end position="65"/>
    </location>
</feature>
<name>A0ABU5N4T7_9MICO</name>
<evidence type="ECO:0008006" key="5">
    <source>
        <dbReference type="Google" id="ProtNLM"/>
    </source>
</evidence>
<accession>A0ABU5N4T7</accession>
<dbReference type="Proteomes" id="UP001291912">
    <property type="component" value="Unassembled WGS sequence"/>
</dbReference>
<feature type="signal peptide" evidence="2">
    <location>
        <begin position="1"/>
        <end position="26"/>
    </location>
</feature>
<evidence type="ECO:0000256" key="1">
    <source>
        <dbReference type="SAM" id="MobiDB-lite"/>
    </source>
</evidence>
<proteinExistence type="predicted"/>
<comment type="caution">
    <text evidence="3">The sequence shown here is derived from an EMBL/GenBank/DDBJ whole genome shotgun (WGS) entry which is preliminary data.</text>
</comment>
<evidence type="ECO:0000313" key="3">
    <source>
        <dbReference type="EMBL" id="MDZ8161083.1"/>
    </source>
</evidence>
<feature type="compositionally biased region" description="Low complexity" evidence="1">
    <location>
        <begin position="53"/>
        <end position="65"/>
    </location>
</feature>
<dbReference type="RefSeq" id="WP_241747783.1">
    <property type="nucleotide sequence ID" value="NZ_BAAAPT010000001.1"/>
</dbReference>
<dbReference type="EMBL" id="JAWJYN010000001">
    <property type="protein sequence ID" value="MDZ8161083.1"/>
    <property type="molecule type" value="Genomic_DNA"/>
</dbReference>
<evidence type="ECO:0000313" key="4">
    <source>
        <dbReference type="Proteomes" id="UP001291912"/>
    </source>
</evidence>
<feature type="chain" id="PRO_5045804862" description="DUF3558 domain-containing protein" evidence="2">
    <location>
        <begin position="27"/>
        <end position="203"/>
    </location>
</feature>
<gene>
    <name evidence="3" type="ORF">R2Q92_04490</name>
</gene>
<organism evidence="3 4">
    <name type="scientific">Microbacterium aquimaris</name>
    <dbReference type="NCBI Taxonomy" id="459816"/>
    <lineage>
        <taxon>Bacteria</taxon>
        <taxon>Bacillati</taxon>
        <taxon>Actinomycetota</taxon>
        <taxon>Actinomycetes</taxon>
        <taxon>Micrococcales</taxon>
        <taxon>Microbacteriaceae</taxon>
        <taxon>Microbacterium</taxon>
    </lineage>
</organism>
<keyword evidence="2" id="KW-0732">Signal</keyword>
<protein>
    <recommendedName>
        <fullName evidence="5">DUF3558 domain-containing protein</fullName>
    </recommendedName>
</protein>
<reference evidence="3 4" key="1">
    <citation type="submission" date="2023-10" db="EMBL/GenBank/DDBJ databases">
        <title>Microbacterium xanthum sp. nov., isolated from seaweed.</title>
        <authorList>
            <person name="Lee S.D."/>
        </authorList>
    </citation>
    <scope>NUCLEOTIDE SEQUENCE [LARGE SCALE GENOMIC DNA]</scope>
    <source>
        <strain evidence="3 4">KCTC 19124</strain>
    </source>
</reference>
<evidence type="ECO:0000256" key="2">
    <source>
        <dbReference type="SAM" id="SignalP"/>
    </source>
</evidence>